<dbReference type="OrthoDB" id="1368792at2"/>
<dbReference type="EMBL" id="AMSG01000018">
    <property type="protein sequence ID" value="EKF54624.1"/>
    <property type="molecule type" value="Genomic_DNA"/>
</dbReference>
<dbReference type="PATRIC" id="fig|555500.3.peg.2414"/>
<dbReference type="SUPFAM" id="SSF75011">
    <property type="entry name" value="3-carboxy-cis,cis-mucoante lactonizing enzyme"/>
    <property type="match status" value="1"/>
</dbReference>
<dbReference type="AlphaFoldDB" id="K2PSR6"/>
<evidence type="ECO:0008006" key="3">
    <source>
        <dbReference type="Google" id="ProtNLM"/>
    </source>
</evidence>
<dbReference type="Gene3D" id="2.130.10.10">
    <property type="entry name" value="YVTN repeat-like/Quinoprotein amine dehydrogenase"/>
    <property type="match status" value="1"/>
</dbReference>
<dbReference type="PROSITE" id="PS51257">
    <property type="entry name" value="PROKAR_LIPOPROTEIN"/>
    <property type="match status" value="1"/>
</dbReference>
<organism evidence="1 2">
    <name type="scientific">Galbibacter marinus</name>
    <dbReference type="NCBI Taxonomy" id="555500"/>
    <lineage>
        <taxon>Bacteria</taxon>
        <taxon>Pseudomonadati</taxon>
        <taxon>Bacteroidota</taxon>
        <taxon>Flavobacteriia</taxon>
        <taxon>Flavobacteriales</taxon>
        <taxon>Flavobacteriaceae</taxon>
        <taxon>Galbibacter</taxon>
    </lineage>
</organism>
<evidence type="ECO:0000313" key="2">
    <source>
        <dbReference type="Proteomes" id="UP000007364"/>
    </source>
</evidence>
<reference evidence="1 2" key="1">
    <citation type="journal article" date="2012" name="J. Bacteriol.">
        <title>Genome Sequence of Galbibacter marinum Type Strain ck-I2-15.</title>
        <authorList>
            <person name="Lai Q."/>
            <person name="Li C."/>
            <person name="Shao Z."/>
        </authorList>
    </citation>
    <scope>NUCLEOTIDE SEQUENCE [LARGE SCALE GENOMIC DNA]</scope>
    <source>
        <strain evidence="2">ck-I2-15</strain>
    </source>
</reference>
<keyword evidence="2" id="KW-1185">Reference proteome</keyword>
<protein>
    <recommendedName>
        <fullName evidence="3">Lipoprotein</fullName>
    </recommendedName>
</protein>
<gene>
    <name evidence="1" type="ORF">I215_11714</name>
</gene>
<name>K2PSR6_9FLAO</name>
<accession>K2PSR6</accession>
<sequence length="338" mass="37863">MELIRLCHSYMVAFLLFLILVSCSKESDIAKEHQYHYISYDTEVTAKQIADGSGLLQPKGIAILDDKLYVCNGDVLEVFNAQSLQHLKTINSFTKGETTIEFSNLTSIAVDSSRIYIGSRDSRLFVLDKNTNSGISVVGNGQWWQTFVHVFGVTVADGLMFVKEKENSIKVFDVTQITQNSNWDLEPIAKLNTVTGATEEYSMDVENGDLVVAGRNAEAFLYYNVDAILSGAEASFTTPITPIYSPNDGVKPLSVKFTEDWAITSEKIGEDYYLRLYPKEKFMQKDFDPKVSAYDVMGDNPFGEIIAVEQLGDRIFISDYTNQQIAIVKLKTSLIIEH</sequence>
<comment type="caution">
    <text evidence="1">The sequence shown here is derived from an EMBL/GenBank/DDBJ whole genome shotgun (WGS) entry which is preliminary data.</text>
</comment>
<proteinExistence type="predicted"/>
<dbReference type="RefSeq" id="WP_008992182.1">
    <property type="nucleotide sequence ID" value="NZ_AMSG01000018.1"/>
</dbReference>
<dbReference type="InterPro" id="IPR015943">
    <property type="entry name" value="WD40/YVTN_repeat-like_dom_sf"/>
</dbReference>
<dbReference type="eggNOG" id="COG3391">
    <property type="taxonomic scope" value="Bacteria"/>
</dbReference>
<evidence type="ECO:0000313" key="1">
    <source>
        <dbReference type="EMBL" id="EKF54624.1"/>
    </source>
</evidence>
<dbReference type="STRING" id="555500.I215_11714"/>
<dbReference type="Proteomes" id="UP000007364">
    <property type="component" value="Unassembled WGS sequence"/>
</dbReference>